<accession>A0ABV2D4T9</accession>
<dbReference type="RefSeq" id="WP_353985353.1">
    <property type="nucleotide sequence ID" value="NZ_JBEWLY010000024.1"/>
</dbReference>
<protein>
    <submittedName>
        <fullName evidence="6">ABC-F family ATP-binding cassette domain-containing protein</fullName>
    </submittedName>
</protein>
<evidence type="ECO:0000313" key="7">
    <source>
        <dbReference type="Proteomes" id="UP001548713"/>
    </source>
</evidence>
<evidence type="ECO:0000313" key="6">
    <source>
        <dbReference type="EMBL" id="MET1756860.1"/>
    </source>
</evidence>
<feature type="domain" description="ABC transporter" evidence="5">
    <location>
        <begin position="309"/>
        <end position="525"/>
    </location>
</feature>
<keyword evidence="2" id="KW-0547">Nucleotide-binding</keyword>
<evidence type="ECO:0000259" key="5">
    <source>
        <dbReference type="PROSITE" id="PS50893"/>
    </source>
</evidence>
<dbReference type="PROSITE" id="PS50893">
    <property type="entry name" value="ABC_TRANSPORTER_2"/>
    <property type="match status" value="2"/>
</dbReference>
<feature type="domain" description="ABC transporter" evidence="5">
    <location>
        <begin position="2"/>
        <end position="243"/>
    </location>
</feature>
<dbReference type="SMART" id="SM00382">
    <property type="entry name" value="AAA"/>
    <property type="match status" value="2"/>
</dbReference>
<proteinExistence type="predicted"/>
<keyword evidence="3 6" id="KW-0067">ATP-binding</keyword>
<evidence type="ECO:0000256" key="1">
    <source>
        <dbReference type="ARBA" id="ARBA00022737"/>
    </source>
</evidence>
<dbReference type="PANTHER" id="PTHR19211:SF14">
    <property type="entry name" value="ATP-BINDING CASSETTE SUB-FAMILY F MEMBER 1"/>
    <property type="match status" value="1"/>
</dbReference>
<dbReference type="InterPro" id="IPR027417">
    <property type="entry name" value="P-loop_NTPase"/>
</dbReference>
<sequence length="627" mass="67681">MLTISGITVRLGGRTILDQATAAIPTGARVGLIGRNGAGKSTLMKVMIGQLEPDDGSIEMPRRARLGYIAQEAPSGTASPFETVLAADVERAQLLEEAETCVDPDRLGDVHERLLAIDAYSAPARAARILIGLGFDEAMQAEPLESFSGGWKMRVALASLLFSQPDLLLLDEPSNHLDLEATLWLESFLRSYPGTLIVISHERDLLNNVVDNILHLQGGKTTLYAGGYDSFERQRAERAAQLAAAKASQDAQRAKLEDYVRRNSARASTAKQAQSRAKMLAKMQPVLAMMEDPSLSFDFPSPKELRPPLITLDRAAVGYAEGKPILRRLGLRIDPDDRIALLGRNGNGKTTLARLLAGQLEPMEGEMNVSGKLAIGYFTQYQVEELAGSDTPLVHMTRAMEGKPTVAVRGQLGRFGFSGERALTPVSKLSGGERARLALALVTRDAPHLLILDEPTNHLDVDAREALVQALNAYEGAVILISHDRHMVELTADRLVLVDGGEANEYAGSMTDYMDFVLGRNQPKGEGKGAGKGAASKGDQKAVAADWKEQRELRKQLTRAETALARMQAKVASIDEAMAGPVDKAHAFSGLTLAQLTQQRTAAVGELEGAEAEWLELSEKLEAKAEG</sequence>
<evidence type="ECO:0000256" key="4">
    <source>
        <dbReference type="SAM" id="Coils"/>
    </source>
</evidence>
<dbReference type="Pfam" id="PF00005">
    <property type="entry name" value="ABC_tran"/>
    <property type="match status" value="2"/>
</dbReference>
<evidence type="ECO:0000256" key="2">
    <source>
        <dbReference type="ARBA" id="ARBA00022741"/>
    </source>
</evidence>
<keyword evidence="1" id="KW-0677">Repeat</keyword>
<name>A0ABV2D4T9_9SPHN</name>
<keyword evidence="4" id="KW-0175">Coiled coil</keyword>
<dbReference type="Gene3D" id="3.40.50.300">
    <property type="entry name" value="P-loop containing nucleotide triphosphate hydrolases"/>
    <property type="match status" value="2"/>
</dbReference>
<dbReference type="EMBL" id="JBEWLY010000024">
    <property type="protein sequence ID" value="MET1756860.1"/>
    <property type="molecule type" value="Genomic_DNA"/>
</dbReference>
<dbReference type="InterPro" id="IPR003593">
    <property type="entry name" value="AAA+_ATPase"/>
</dbReference>
<dbReference type="Proteomes" id="UP001548713">
    <property type="component" value="Unassembled WGS sequence"/>
</dbReference>
<dbReference type="GO" id="GO:0005524">
    <property type="term" value="F:ATP binding"/>
    <property type="evidence" value="ECO:0007669"/>
    <property type="project" value="UniProtKB-KW"/>
</dbReference>
<dbReference type="InterPro" id="IPR050611">
    <property type="entry name" value="ABCF"/>
</dbReference>
<dbReference type="InterPro" id="IPR017871">
    <property type="entry name" value="ABC_transporter-like_CS"/>
</dbReference>
<dbReference type="PROSITE" id="PS00211">
    <property type="entry name" value="ABC_TRANSPORTER_1"/>
    <property type="match status" value="2"/>
</dbReference>
<comment type="caution">
    <text evidence="6">The sequence shown here is derived from an EMBL/GenBank/DDBJ whole genome shotgun (WGS) entry which is preliminary data.</text>
</comment>
<dbReference type="Pfam" id="PF12848">
    <property type="entry name" value="ABC_tran_Xtn"/>
    <property type="match status" value="1"/>
</dbReference>
<dbReference type="SUPFAM" id="SSF52540">
    <property type="entry name" value="P-loop containing nucleoside triphosphate hydrolases"/>
    <property type="match status" value="2"/>
</dbReference>
<organism evidence="6 7">
    <name type="scientific">Novosphingobium kalidii</name>
    <dbReference type="NCBI Taxonomy" id="3230299"/>
    <lineage>
        <taxon>Bacteria</taxon>
        <taxon>Pseudomonadati</taxon>
        <taxon>Pseudomonadota</taxon>
        <taxon>Alphaproteobacteria</taxon>
        <taxon>Sphingomonadales</taxon>
        <taxon>Sphingomonadaceae</taxon>
        <taxon>Novosphingobium</taxon>
    </lineage>
</organism>
<feature type="coiled-coil region" evidence="4">
    <location>
        <begin position="550"/>
        <end position="613"/>
    </location>
</feature>
<keyword evidence="7" id="KW-1185">Reference proteome</keyword>
<dbReference type="InterPro" id="IPR032781">
    <property type="entry name" value="ABC_tran_Xtn"/>
</dbReference>
<reference evidence="6 7" key="1">
    <citation type="submission" date="2024-07" db="EMBL/GenBank/DDBJ databases">
        <title>Novosphingobium kalidii RD2P27.</title>
        <authorList>
            <person name="Sun J.-Q."/>
        </authorList>
    </citation>
    <scope>NUCLEOTIDE SEQUENCE [LARGE SCALE GENOMIC DNA]</scope>
    <source>
        <strain evidence="6 7">RD2P27</strain>
    </source>
</reference>
<dbReference type="CDD" id="cd03221">
    <property type="entry name" value="ABCF_EF-3"/>
    <property type="match status" value="2"/>
</dbReference>
<gene>
    <name evidence="6" type="ORF">ABVV53_15545</name>
</gene>
<dbReference type="InterPro" id="IPR003439">
    <property type="entry name" value="ABC_transporter-like_ATP-bd"/>
</dbReference>
<evidence type="ECO:0000256" key="3">
    <source>
        <dbReference type="ARBA" id="ARBA00022840"/>
    </source>
</evidence>
<dbReference type="PANTHER" id="PTHR19211">
    <property type="entry name" value="ATP-BINDING TRANSPORT PROTEIN-RELATED"/>
    <property type="match status" value="1"/>
</dbReference>